<feature type="region of interest" description="Disordered" evidence="1">
    <location>
        <begin position="2087"/>
        <end position="2132"/>
    </location>
</feature>
<feature type="compositionally biased region" description="Basic and acidic residues" evidence="1">
    <location>
        <begin position="1061"/>
        <end position="1072"/>
    </location>
</feature>
<dbReference type="GO" id="GO:0005730">
    <property type="term" value="C:nucleolus"/>
    <property type="evidence" value="ECO:0007669"/>
    <property type="project" value="TreeGrafter"/>
</dbReference>
<feature type="compositionally biased region" description="Polar residues" evidence="1">
    <location>
        <begin position="1022"/>
        <end position="1036"/>
    </location>
</feature>
<feature type="compositionally biased region" description="Acidic residues" evidence="1">
    <location>
        <begin position="2096"/>
        <end position="2107"/>
    </location>
</feature>
<comment type="caution">
    <text evidence="4">The sequence shown here is derived from an EMBL/GenBank/DDBJ whole genome shotgun (WGS) entry which is preliminary data.</text>
</comment>
<feature type="compositionally biased region" description="Basic and acidic residues" evidence="1">
    <location>
        <begin position="2004"/>
        <end position="2017"/>
    </location>
</feature>
<keyword evidence="5" id="KW-1185">Reference proteome</keyword>
<feature type="compositionally biased region" description="Low complexity" evidence="1">
    <location>
        <begin position="741"/>
        <end position="760"/>
    </location>
</feature>
<proteinExistence type="predicted"/>
<feature type="compositionally biased region" description="Basic and acidic residues" evidence="1">
    <location>
        <begin position="2108"/>
        <end position="2117"/>
    </location>
</feature>
<feature type="compositionally biased region" description="Polar residues" evidence="1">
    <location>
        <begin position="1555"/>
        <end position="1564"/>
    </location>
</feature>
<evidence type="ECO:0000313" key="4">
    <source>
        <dbReference type="EMBL" id="KAK9836811.1"/>
    </source>
</evidence>
<feature type="compositionally biased region" description="Basic residues" evidence="1">
    <location>
        <begin position="1038"/>
        <end position="1052"/>
    </location>
</feature>
<evidence type="ECO:0000259" key="3">
    <source>
        <dbReference type="Pfam" id="PF16201"/>
    </source>
</evidence>
<dbReference type="InterPro" id="IPR039844">
    <property type="entry name" value="URB1"/>
</dbReference>
<feature type="compositionally biased region" description="Low complexity" evidence="1">
    <location>
        <begin position="92"/>
        <end position="103"/>
    </location>
</feature>
<feature type="region of interest" description="Disordered" evidence="1">
    <location>
        <begin position="2289"/>
        <end position="2324"/>
    </location>
</feature>
<gene>
    <name evidence="4" type="ORF">WJX74_008587</name>
</gene>
<dbReference type="Pfam" id="PF11707">
    <property type="entry name" value="Npa1"/>
    <property type="match status" value="1"/>
</dbReference>
<dbReference type="InterPro" id="IPR032436">
    <property type="entry name" value="URB1_C"/>
</dbReference>
<dbReference type="InterPro" id="IPR021714">
    <property type="entry name" value="URB1_N"/>
</dbReference>
<dbReference type="GO" id="GO:0000466">
    <property type="term" value="P:maturation of 5.8S rRNA from tricistronic rRNA transcript (SSU-rRNA, 5.8S rRNA, LSU-rRNA)"/>
    <property type="evidence" value="ECO:0007669"/>
    <property type="project" value="TreeGrafter"/>
</dbReference>
<feature type="domain" description="URB1 N-terminal" evidence="2">
    <location>
        <begin position="179"/>
        <end position="491"/>
    </location>
</feature>
<feature type="region of interest" description="Disordered" evidence="1">
    <location>
        <begin position="720"/>
        <end position="760"/>
    </location>
</feature>
<dbReference type="PANTHER" id="PTHR13500">
    <property type="entry name" value="NUCLEOLAR PRERIBOSOMAL-ASSOCIATED PROTEIN 1"/>
    <property type="match status" value="1"/>
</dbReference>
<accession>A0AAW1RTY3</accession>
<feature type="region of interest" description="Disordered" evidence="1">
    <location>
        <begin position="1819"/>
        <end position="1845"/>
    </location>
</feature>
<dbReference type="GO" id="GO:0000463">
    <property type="term" value="P:maturation of LSU-rRNA from tricistronic rRNA transcript (SSU-rRNA, 5.8S rRNA, LSU-rRNA)"/>
    <property type="evidence" value="ECO:0007669"/>
    <property type="project" value="TreeGrafter"/>
</dbReference>
<protein>
    <recommendedName>
        <fullName evidence="6">Non-specific serine/threonine protein kinase</fullName>
    </recommendedName>
</protein>
<evidence type="ECO:0000313" key="5">
    <source>
        <dbReference type="Proteomes" id="UP001438707"/>
    </source>
</evidence>
<reference evidence="4 5" key="1">
    <citation type="journal article" date="2024" name="Nat. Commun.">
        <title>Phylogenomics reveals the evolutionary origins of lichenization in chlorophyte algae.</title>
        <authorList>
            <person name="Puginier C."/>
            <person name="Libourel C."/>
            <person name="Otte J."/>
            <person name="Skaloud P."/>
            <person name="Haon M."/>
            <person name="Grisel S."/>
            <person name="Petersen M."/>
            <person name="Berrin J.G."/>
            <person name="Delaux P.M."/>
            <person name="Dal Grande F."/>
            <person name="Keller J."/>
        </authorList>
    </citation>
    <scope>NUCLEOTIDE SEQUENCE [LARGE SCALE GENOMIC DNA]</scope>
    <source>
        <strain evidence="4 5">SAG 2145</strain>
    </source>
</reference>
<sequence>MALELAVSSLAAKILSQLHSCSLKTALSDVFKALQAPDRNATAQALLSESSDCHELLGLWDTQQKASQPNVGTMLMAIIALLLRSDAPPPFSAQASSQKASKQSDMHTAAASAPKSTLAEPEAEVHDANAPGVPSTLIAEDVALELHETEQPSLQQQQQRTSHSRDVRLDLLALAIISDKKRRRFIEQALGSSAKDRPAAAASLLAAMAARTGAVAHQLVLEFNWGLKALPALARPPRLLEGVPRQEQQTRFWGNWRQTAPLKRPVCAHLVDMGQSLLRLRDEGLLATVLQIRPVMNALLHSMTRQPPEVALRTLRLLQSRIMAPACALSPLQRSQVFTEAFLAQLSSMAAQLVPQGSNRWGDAPRRHVVEAAHDILIPIGSSPTHGMCTIEPGRGSGIHVEGSWAGFMAPLQSDEPASPDGQSVEGGSTKMLKEARQRMLECLLRLRVTEVRAHAQILTSICQTQPAFAVDYLARAPLILEPELSARWFAATSILGQIISAAALDHSGLIGPTLDSTSSRICPGCVTKSQLSRGLQHSSLLVRYATLCLLSSIMKAFQSTLEALQQAGQSLNTPAEGAWPWAGKLCQALRPRLPDVQTLIAMQATLDGLTKTDSAAEEPPQDGSPEDQPQGQLLTNKELLLMRLLDALAGYQRCLPEATGTSTYDALRFLPQDPSELSPVCQLALLDLIEAQSASTQLPNSLPASRSAALAQPMHFSSNSFGPGWKPPPAVATSVQPQSATPAAAAAPTTTSHLMSAHPAAAAANASAFPRISATPTPAAPPPSTLPSNLLKLVVQASVPEVAVKAQKVLRARLRSLLGLEDAHDSEPDLWLQHLPRSRGKGKWSDGANKWTDAIVSFLSEASAAVARRPEQFWETQLSLSADSPAASCGPQTAPGQAGQSFSLLGVSALQQALKVASSSKRPSFSRAAVCSYVAGVLMALIDIQTLRAPLCQLVIGLISAAAAQSSAVSAADSDATGVASGQLPSEAQPLLRLLAHATACLSAQVQVRAMPGTADKAPAQSPSCRTAATKQPSAHKTPRHPLQKHKRKREPTKQASPLSRREHGSDHVAGDDSGSLEEGLNKKLKLAPSIEIQCTDGPWASELQELADHIASTGADCTDGLDADSWLQLATAACCLPQATSSQALLKMMPSLPGQQVSPASGSESSPLTASGPLPASLNSLLTLWIRSASWDLQEMEQHAELLSMICKGKGGTPSANGDLLDLLAHWIPASEEFINDSSLRIFWHRAMREASACQLAGVLKRLLCTFGHQCTDSTSVWTSKAICEIFQALQLAARPTAQHLLANVFVYHPVAAGLFASDDEEGPAGECQATEIQKLAWIDIMKSVLLLDLQRYLPERSVAHGRNDDPPKVLRPLLARAVTAFRQLTARSPSSRHPESTCDAETTVASYAVAAWAPYLSITQLSELTEAAVTAFQKAMDSQPSELQHTPSEAGSSGHPAVCVHLPWLLRSFTAILPAFMKGLTGQQLEDAACSAASNLGSSATEPVPVPEAKIAEVSSGPRLADLPAPLNFSSDAASKAKPVSATNKDIETPNGLAQGQTQQASKERQQWHQEVARAACRGMAMAANLLCGHELSPMEAVLHSILCNPREGRPELARLLTDEHVEALVRCCFKHLRREGSQLLGVLVQHCPSSWRIYAKFAVVGLQQSGAQPQDHNLLLWLLPGLKSYLERASMSPAIPIWPVDLEDDGRQLPVADSVIPLDPDHILEGGIGNQPFSVWNGDGLGSLNFIDTGRIAHLLHKQLIDWLLDGSNRTSTTLSGLEADFLSLQQLCVAAAPYRFPSGFLRLVLESELPRKRPFGDGPPLPHASLDSSTPQGRKDQATAPSTWPVLHARVFCQLVQQMLKAPAQHVQVRGVLKDWGHALPASSRVKTARCLIELQHLETSVSLCCEAVKKAFRKSSQALPQMPEVEGLYLGCLESAIGDALADLQPVLPLLDRMDGPACTNVMRSIDDFSTQILRSRLDNASSIRSLRRLLAALMPPEEPHDRNSLGRQEQKSGLTGMGTGFGPEPTEAAPWSTGKGHYFNELEELRNQRRELNNIYGAPEDIELEWGLDDEGPSSEQMLELEDRRRDYEYDEVTDDDDDSDEHHSHYHADEDFEQGDLDGNYPGDSRVQTGRCIDVGTAKLAGQLLLKLAGHSRVGPILLADAAAAGPPPLPKEVAAKPLPVTSLLPLAHILPQDAILQGQVGTTRQELAELTATLAELFEAHATPSAPFPMLVQELQPACSCLMQLLLMCYGASLTPSDKAILQALLALNRLTHFWDRLAEDPGTDNKINPDMVSDADDPAETSSDPDGSKSHKEAGHGIEHLQGLLPQTGLLWGIAAQAAFPKGCLLPAAGSRPPDLLRERQQILRLRQGIDPKRCALSAIHFPEARCFNGPDSSPDQAMGGPPHCCTHEAAYDPAFMVPFTVQALESGLLTLESIAATSLLALCLRATAAADADLSTPQAGHGQNPSRSCSLKKRDLSLEEVPFMDRFLEAGGQQHCQQQLWMLRLLSVSLRNDGDANIFRKRFIIERLTSLHGSPLIPASSCGLIMAAVASCIHTPAYAIDLVCRAGVVPWLTGQAEMQLSCISSRAGGTHNTLPDAAGGFAQSLPHQASSGAIAHDGYNPVRGECLADSACAILTGLLEPCLAFTREQLPQAAATVLQAFGTAAATLCTALAGQSTVAEHPYWCLILSFATAVQQAIAAQTATAAAESSPLPKTQSLGVYGSNSKTRYQQAAIRAWHLEAGLYLRLS</sequence>
<feature type="region of interest" description="Disordered" evidence="1">
    <location>
        <begin position="1535"/>
        <end position="1568"/>
    </location>
</feature>
<evidence type="ECO:0008006" key="6">
    <source>
        <dbReference type="Google" id="ProtNLM"/>
    </source>
</evidence>
<dbReference type="PANTHER" id="PTHR13500:SF0">
    <property type="entry name" value="NUCLEOLAR PRE-RIBOSOMAL-ASSOCIATED PROTEIN 1"/>
    <property type="match status" value="1"/>
</dbReference>
<dbReference type="EMBL" id="JALJOS010000007">
    <property type="protein sequence ID" value="KAK9836811.1"/>
    <property type="molecule type" value="Genomic_DNA"/>
</dbReference>
<evidence type="ECO:0000256" key="1">
    <source>
        <dbReference type="SAM" id="MobiDB-lite"/>
    </source>
</evidence>
<feature type="region of interest" description="Disordered" evidence="1">
    <location>
        <begin position="612"/>
        <end position="633"/>
    </location>
</feature>
<organism evidence="4 5">
    <name type="scientific">Apatococcus lobatus</name>
    <dbReference type="NCBI Taxonomy" id="904363"/>
    <lineage>
        <taxon>Eukaryota</taxon>
        <taxon>Viridiplantae</taxon>
        <taxon>Chlorophyta</taxon>
        <taxon>core chlorophytes</taxon>
        <taxon>Trebouxiophyceae</taxon>
        <taxon>Chlorellales</taxon>
        <taxon>Chlorellaceae</taxon>
        <taxon>Apatococcus</taxon>
    </lineage>
</organism>
<dbReference type="Proteomes" id="UP001438707">
    <property type="component" value="Unassembled WGS sequence"/>
</dbReference>
<feature type="region of interest" description="Disordered" evidence="1">
    <location>
        <begin position="90"/>
        <end position="132"/>
    </location>
</feature>
<feature type="region of interest" description="Disordered" evidence="1">
    <location>
        <begin position="1014"/>
        <end position="1078"/>
    </location>
</feature>
<feature type="region of interest" description="Disordered" evidence="1">
    <location>
        <begin position="2002"/>
        <end position="2040"/>
    </location>
</feature>
<name>A0AAW1RTY3_9CHLO</name>
<evidence type="ECO:0000259" key="2">
    <source>
        <dbReference type="Pfam" id="PF11707"/>
    </source>
</evidence>
<dbReference type="Pfam" id="PF16201">
    <property type="entry name" value="NopRA1"/>
    <property type="match status" value="1"/>
</dbReference>
<feature type="domain" description="URB1 C-terminal" evidence="3">
    <location>
        <begin position="2482"/>
        <end position="2582"/>
    </location>
</feature>